<gene>
    <name evidence="2" type="ORF">E8E12_002780</name>
</gene>
<protein>
    <recommendedName>
        <fullName evidence="4">WD40 repeat-like protein</fullName>
    </recommendedName>
</protein>
<feature type="repeat" description="WD" evidence="1">
    <location>
        <begin position="290"/>
        <end position="331"/>
    </location>
</feature>
<dbReference type="EMBL" id="SWKV01000032">
    <property type="protein sequence ID" value="KAF3039140.1"/>
    <property type="molecule type" value="Genomic_DNA"/>
</dbReference>
<organism evidence="2 3">
    <name type="scientific">Didymella heteroderae</name>
    <dbReference type="NCBI Taxonomy" id="1769908"/>
    <lineage>
        <taxon>Eukaryota</taxon>
        <taxon>Fungi</taxon>
        <taxon>Dikarya</taxon>
        <taxon>Ascomycota</taxon>
        <taxon>Pezizomycotina</taxon>
        <taxon>Dothideomycetes</taxon>
        <taxon>Pleosporomycetidae</taxon>
        <taxon>Pleosporales</taxon>
        <taxon>Pleosporineae</taxon>
        <taxon>Didymellaceae</taxon>
        <taxon>Didymella</taxon>
    </lineage>
</organism>
<dbReference type="PANTHER" id="PTHR19879">
    <property type="entry name" value="TRANSCRIPTION INITIATION FACTOR TFIID"/>
    <property type="match status" value="1"/>
</dbReference>
<evidence type="ECO:0000256" key="1">
    <source>
        <dbReference type="PROSITE-ProRule" id="PRU00221"/>
    </source>
</evidence>
<keyword evidence="1" id="KW-0853">WD repeat</keyword>
<dbReference type="Gene3D" id="2.130.10.10">
    <property type="entry name" value="YVTN repeat-like/Quinoprotein amine dehydrogenase"/>
    <property type="match status" value="1"/>
</dbReference>
<dbReference type="PANTHER" id="PTHR19879:SF9">
    <property type="entry name" value="TRANSCRIPTION INITIATION FACTOR TFIID SUBUNIT 5"/>
    <property type="match status" value="1"/>
</dbReference>
<proteinExistence type="predicted"/>
<sequence length="570" mass="63812">MATIEATPQRNEKPKTRCFSRKDFAKEWDFPLHPLRDFELDGEVAKYAPGHPRQWGDETHWLDFSKAIRDGQPEKTYESFYAAVSHDRTMLAITSGHERILIYHIESQELRQVLDGAGHLVFAPPTLPVEKKDSEGPTPAYVLGCSATDKGSRSGLNNQIVFWELNEQGRLLDQEEPIEASAFATQAIDAIFPDLAKRHEWSEEFVTSSSLHEDFTSILTAVATTHRRRHNTTFDDAAFGGFDSTSFSSNANIFLYHTKNHSTQSGTRPPEDLPQVVVMDVINGEELHRLSGHTDAIMWSAISPNNEHIASAAWDGTLRMYSVETGELEWTTSAGGQAWTGAFSPDSKNIVWSTANGQAIAVHDILDGRSRSIFPEKFRDWCRNVAWHPDGNQIALCAGNHAYVWRPFDGEQGTITQHYQMEDNKNWRSIASIQDINWLDNGRLLQLYFSDGTNLVYDTQSNTKELFMHPRGVDSSWTDNGFHGDIKLTGIGGGYISVDGDAKVRYWSSGVSIPTSWWDNAPAQRATMTPFPETGKCVMVSKRPQKVKTEQQNEVIGGSVGKKLAESVTD</sequence>
<dbReference type="Proteomes" id="UP000758155">
    <property type="component" value="Unassembled WGS sequence"/>
</dbReference>
<dbReference type="PROSITE" id="PS50082">
    <property type="entry name" value="WD_REPEATS_2"/>
    <property type="match status" value="1"/>
</dbReference>
<keyword evidence="3" id="KW-1185">Reference proteome</keyword>
<evidence type="ECO:0000313" key="2">
    <source>
        <dbReference type="EMBL" id="KAF3039140.1"/>
    </source>
</evidence>
<dbReference type="InterPro" id="IPR036322">
    <property type="entry name" value="WD40_repeat_dom_sf"/>
</dbReference>
<dbReference type="OrthoDB" id="1367865at2759"/>
<dbReference type="InterPro" id="IPR015943">
    <property type="entry name" value="WD40/YVTN_repeat-like_dom_sf"/>
</dbReference>
<name>A0A9P5C0T1_9PLEO</name>
<reference evidence="2" key="1">
    <citation type="submission" date="2019-04" db="EMBL/GenBank/DDBJ databases">
        <title>Sequencing of skin fungus with MAO and IRED activity.</title>
        <authorList>
            <person name="Marsaioli A.J."/>
            <person name="Bonatto J.M.C."/>
            <person name="Reis Junior O."/>
        </authorList>
    </citation>
    <scope>NUCLEOTIDE SEQUENCE</scope>
    <source>
        <strain evidence="2">28M1</strain>
    </source>
</reference>
<dbReference type="InterPro" id="IPR001680">
    <property type="entry name" value="WD40_rpt"/>
</dbReference>
<evidence type="ECO:0000313" key="3">
    <source>
        <dbReference type="Proteomes" id="UP000758155"/>
    </source>
</evidence>
<dbReference type="SMART" id="SM00320">
    <property type="entry name" value="WD40"/>
    <property type="match status" value="3"/>
</dbReference>
<evidence type="ECO:0008006" key="4">
    <source>
        <dbReference type="Google" id="ProtNLM"/>
    </source>
</evidence>
<comment type="caution">
    <text evidence="2">The sequence shown here is derived from an EMBL/GenBank/DDBJ whole genome shotgun (WGS) entry which is preliminary data.</text>
</comment>
<dbReference type="Pfam" id="PF00400">
    <property type="entry name" value="WD40"/>
    <property type="match status" value="1"/>
</dbReference>
<dbReference type="PROSITE" id="PS50294">
    <property type="entry name" value="WD_REPEATS_REGION"/>
    <property type="match status" value="1"/>
</dbReference>
<dbReference type="SUPFAM" id="SSF50978">
    <property type="entry name" value="WD40 repeat-like"/>
    <property type="match status" value="1"/>
</dbReference>
<dbReference type="AlphaFoldDB" id="A0A9P5C0T1"/>
<accession>A0A9P5C0T1</accession>